<dbReference type="Pfam" id="PF13412">
    <property type="entry name" value="HTH_24"/>
    <property type="match status" value="1"/>
</dbReference>
<name>A0A239PXY3_9PROT</name>
<dbReference type="InterPro" id="IPR036388">
    <property type="entry name" value="WH-like_DNA-bd_sf"/>
</dbReference>
<dbReference type="Pfam" id="PF00480">
    <property type="entry name" value="ROK"/>
    <property type="match status" value="1"/>
</dbReference>
<dbReference type="Gene3D" id="3.30.420.40">
    <property type="match status" value="2"/>
</dbReference>
<dbReference type="SUPFAM" id="SSF46785">
    <property type="entry name" value="Winged helix' DNA-binding domain"/>
    <property type="match status" value="1"/>
</dbReference>
<evidence type="ECO:0000313" key="3">
    <source>
        <dbReference type="EMBL" id="SNT74883.1"/>
    </source>
</evidence>
<accession>A0A239PXY3</accession>
<protein>
    <submittedName>
        <fullName evidence="3">Transcriptional regulator, MarR family</fullName>
    </submittedName>
</protein>
<dbReference type="InterPro" id="IPR000600">
    <property type="entry name" value="ROK"/>
</dbReference>
<dbReference type="Gene3D" id="1.10.10.10">
    <property type="entry name" value="Winged helix-like DNA-binding domain superfamily/Winged helix DNA-binding domain"/>
    <property type="match status" value="1"/>
</dbReference>
<dbReference type="InterPro" id="IPR043129">
    <property type="entry name" value="ATPase_NBD"/>
</dbReference>
<gene>
    <name evidence="3" type="ORF">SAMN06297382_2474</name>
</gene>
<dbReference type="InterPro" id="IPR036390">
    <property type="entry name" value="WH_DNA-bd_sf"/>
</dbReference>
<keyword evidence="4" id="KW-1185">Reference proteome</keyword>
<reference evidence="3 4" key="1">
    <citation type="submission" date="2017-07" db="EMBL/GenBank/DDBJ databases">
        <authorList>
            <person name="Sun Z.S."/>
            <person name="Albrecht U."/>
            <person name="Echele G."/>
            <person name="Lee C.C."/>
        </authorList>
    </citation>
    <scope>NUCLEOTIDE SEQUENCE [LARGE SCALE GENOMIC DNA]</scope>
    <source>
        <strain evidence="3 4">CGMCC 1.12710</strain>
    </source>
</reference>
<evidence type="ECO:0000256" key="1">
    <source>
        <dbReference type="ARBA" id="ARBA00006479"/>
    </source>
</evidence>
<dbReference type="PANTHER" id="PTHR18964:SF149">
    <property type="entry name" value="BIFUNCTIONAL UDP-N-ACETYLGLUCOSAMINE 2-EPIMERASE_N-ACETYLMANNOSAMINE KINASE"/>
    <property type="match status" value="1"/>
</dbReference>
<dbReference type="AlphaFoldDB" id="A0A239PXY3"/>
<evidence type="ECO:0000256" key="2">
    <source>
        <dbReference type="SAM" id="MobiDB-lite"/>
    </source>
</evidence>
<dbReference type="SUPFAM" id="SSF53067">
    <property type="entry name" value="Actin-like ATPase domain"/>
    <property type="match status" value="1"/>
</dbReference>
<comment type="similarity">
    <text evidence="1">Belongs to the ROK (NagC/XylR) family.</text>
</comment>
<organism evidence="3 4">
    <name type="scientific">Amphiplicatus metriothermophilus</name>
    <dbReference type="NCBI Taxonomy" id="1519374"/>
    <lineage>
        <taxon>Bacteria</taxon>
        <taxon>Pseudomonadati</taxon>
        <taxon>Pseudomonadota</taxon>
        <taxon>Alphaproteobacteria</taxon>
        <taxon>Parvularculales</taxon>
        <taxon>Parvularculaceae</taxon>
        <taxon>Amphiplicatus</taxon>
    </lineage>
</organism>
<sequence length="455" mass="48162">MAAEGFGLRAPSRRDRAQGLTFPATYGRVIRSAGWRMDVDAENKKNHGVRSGVSGENGKRRRLGGPGSFSGTNLELAGGHNQRVTLQAIRINSPITRVDLAEMTGLTSPAIANITKKLLAAGLIEEVGRVRGGRGQPAKMLAINPDGCFSIGVNIDRDHITMVALDLLGRVRARAEREADFALPAAVARFFRQETKRFFEKEGVPRDKVIGIGVAAPDDLGKVELPLRPASYGAWNDVDVAALFAKILPLPVYVENDATAAAIGEMQFGGGLQRSSFFYILVSWGLGGGLVLDGAYFRGATGRSGEIGFLPLQGVKTGGQLQDVVSLSALHQHLAASGVEAASLKDLDESEPRIQRALDAWTKLAARQLEGPLVAINCLVNPDAILIGGRLPHSAARALTQQLNAAIARRAGEIPAVCPVELAAIAEDAPAVGAAILPFSDLLFPTRAALLKTTV</sequence>
<dbReference type="PANTHER" id="PTHR18964">
    <property type="entry name" value="ROK (REPRESSOR, ORF, KINASE) FAMILY"/>
    <property type="match status" value="1"/>
</dbReference>
<proteinExistence type="inferred from homology"/>
<dbReference type="Proteomes" id="UP000198346">
    <property type="component" value="Unassembled WGS sequence"/>
</dbReference>
<feature type="region of interest" description="Disordered" evidence="2">
    <location>
        <begin position="41"/>
        <end position="76"/>
    </location>
</feature>
<evidence type="ECO:0000313" key="4">
    <source>
        <dbReference type="Proteomes" id="UP000198346"/>
    </source>
</evidence>
<dbReference type="EMBL" id="FZQA01000006">
    <property type="protein sequence ID" value="SNT74883.1"/>
    <property type="molecule type" value="Genomic_DNA"/>
</dbReference>